<dbReference type="GO" id="GO:1904047">
    <property type="term" value="F:S-adenosyl-L-methionine binding"/>
    <property type="evidence" value="ECO:0007669"/>
    <property type="project" value="UniProtKB-UniRule"/>
</dbReference>
<keyword evidence="4 12" id="KW-0479">Metal-binding</keyword>
<reference evidence="14 15" key="1">
    <citation type="submission" date="2018-06" db="EMBL/GenBank/DDBJ databases">
        <title>Genomic Encyclopedia of Type Strains, Phase III (KMG-III): the genomes of soil and plant-associated and newly described type strains.</title>
        <authorList>
            <person name="Whitman W."/>
        </authorList>
    </citation>
    <scope>NUCLEOTIDE SEQUENCE [LARGE SCALE GENOMIC DNA]</scope>
    <source>
        <strain evidence="14 15">JA737</strain>
    </source>
</reference>
<feature type="binding site" evidence="12">
    <location>
        <position position="195"/>
    </location>
    <ligand>
        <name>S-adenosyl-L-methionine</name>
        <dbReference type="ChEBI" id="CHEBI:59789"/>
    </ligand>
</feature>
<feature type="binding site" evidence="12">
    <location>
        <position position="18"/>
    </location>
    <ligand>
        <name>GTP</name>
        <dbReference type="ChEBI" id="CHEBI:37565"/>
    </ligand>
</feature>
<dbReference type="GO" id="GO:0051539">
    <property type="term" value="F:4 iron, 4 sulfur cluster binding"/>
    <property type="evidence" value="ECO:0007669"/>
    <property type="project" value="UniProtKB-UniRule"/>
</dbReference>
<keyword evidence="3 12" id="KW-0949">S-adenosyl-L-methionine</keyword>
<feature type="binding site" evidence="12">
    <location>
        <position position="71"/>
    </location>
    <ligand>
        <name>S-adenosyl-L-methionine</name>
        <dbReference type="ChEBI" id="CHEBI:59789"/>
    </ligand>
</feature>
<evidence type="ECO:0000256" key="11">
    <source>
        <dbReference type="ARBA" id="ARBA00048697"/>
    </source>
</evidence>
<keyword evidence="8 12" id="KW-0342">GTP-binding</keyword>
<dbReference type="InterPro" id="IPR058240">
    <property type="entry name" value="rSAM_sf"/>
</dbReference>
<gene>
    <name evidence="12" type="primary">moaA</name>
    <name evidence="14" type="ORF">C8J30_10321</name>
</gene>
<dbReference type="UniPathway" id="UPA00344"/>
<evidence type="ECO:0000256" key="2">
    <source>
        <dbReference type="ARBA" id="ARBA00022485"/>
    </source>
</evidence>
<evidence type="ECO:0000256" key="1">
    <source>
        <dbReference type="ARBA" id="ARBA00012167"/>
    </source>
</evidence>
<comment type="catalytic activity">
    <reaction evidence="11 12">
        <text>GTP + AH2 + S-adenosyl-L-methionine = (8S)-3',8-cyclo-7,8-dihydroguanosine 5'-triphosphate + 5'-deoxyadenosine + L-methionine + A + H(+)</text>
        <dbReference type="Rhea" id="RHEA:49576"/>
        <dbReference type="ChEBI" id="CHEBI:13193"/>
        <dbReference type="ChEBI" id="CHEBI:15378"/>
        <dbReference type="ChEBI" id="CHEBI:17319"/>
        <dbReference type="ChEBI" id="CHEBI:17499"/>
        <dbReference type="ChEBI" id="CHEBI:37565"/>
        <dbReference type="ChEBI" id="CHEBI:57844"/>
        <dbReference type="ChEBI" id="CHEBI:59789"/>
        <dbReference type="ChEBI" id="CHEBI:131766"/>
        <dbReference type="EC" id="4.1.99.22"/>
    </reaction>
</comment>
<dbReference type="InterPro" id="IPR006638">
    <property type="entry name" value="Elp3/MiaA/NifB-like_rSAM"/>
</dbReference>
<feature type="binding site" evidence="12">
    <location>
        <position position="276"/>
    </location>
    <ligand>
        <name>[4Fe-4S] cluster</name>
        <dbReference type="ChEBI" id="CHEBI:49883"/>
        <label>2</label>
        <note>4Fe-4S-substrate</note>
    </ligand>
</feature>
<dbReference type="GO" id="GO:0005525">
    <property type="term" value="F:GTP binding"/>
    <property type="evidence" value="ECO:0007669"/>
    <property type="project" value="UniProtKB-UniRule"/>
</dbReference>
<accession>A0A318U4U0</accession>
<name>A0A318U4U0_9RHOB</name>
<dbReference type="CDD" id="cd01335">
    <property type="entry name" value="Radical_SAM"/>
    <property type="match status" value="1"/>
</dbReference>
<feature type="binding site" evidence="12">
    <location>
        <position position="259"/>
    </location>
    <ligand>
        <name>[4Fe-4S] cluster</name>
        <dbReference type="ChEBI" id="CHEBI:49883"/>
        <label>2</label>
        <note>4Fe-4S-substrate</note>
    </ligand>
</feature>
<dbReference type="SFLD" id="SFLDG01067">
    <property type="entry name" value="SPASM/twitch_domain_containing"/>
    <property type="match status" value="1"/>
</dbReference>
<dbReference type="InterPro" id="IPR050105">
    <property type="entry name" value="MoCo_biosynth_MoaA/MoaC"/>
</dbReference>
<dbReference type="InterPro" id="IPR010505">
    <property type="entry name" value="MoaA_twitch"/>
</dbReference>
<sequence length="335" mass="36536">MLPDPLCDGFGRDVRYLRVSVTDRCDLRCSYCMKEDVTFLPRNQVLSLEELDRLCSAFVTLGVRKLRVTGGEPLVRRNILSFFAAMGAHLRAGRLDELTLTTNGTQLARHAQALAACGVKRVNVSLDTLQAEKYTRLTRFGRIAQVFDGIAAAQASGLRVKLNAMALKGVNDDEIFALTDWAAAQGCDLTFIELMPMGDIPAGTRLDQFWPLDDVRAHLETRFRLIDTGLNTGGPARYVTVAETGQRIGFISPLSHNFCNSCNRVRLTCKGELYTCLGQEGSTDLRPVLRAGVEGEALAREIRAAIARKPAGHAFGYGPCAVAGQMARGMNHTGG</sequence>
<dbReference type="Gene3D" id="3.20.20.70">
    <property type="entry name" value="Aldolase class I"/>
    <property type="match status" value="1"/>
</dbReference>
<keyword evidence="9 12" id="KW-0501">Molybdenum cofactor biosynthesis</keyword>
<comment type="pathway">
    <text evidence="12">Cofactor biosynthesis; molybdopterin biosynthesis.</text>
</comment>
<feature type="binding site" evidence="12">
    <location>
        <begin position="264"/>
        <end position="266"/>
    </location>
    <ligand>
        <name>GTP</name>
        <dbReference type="ChEBI" id="CHEBI:37565"/>
    </ligand>
</feature>
<keyword evidence="10 12" id="KW-0456">Lyase</keyword>
<feature type="binding site" evidence="12">
    <location>
        <position position="25"/>
    </location>
    <ligand>
        <name>[4Fe-4S] cluster</name>
        <dbReference type="ChEBI" id="CHEBI:49883"/>
        <label>1</label>
        <note>4Fe-4S-S-AdoMet</note>
    </ligand>
</feature>
<dbReference type="InterPro" id="IPR040064">
    <property type="entry name" value="MoaA-like"/>
</dbReference>
<comment type="similarity">
    <text evidence="12">Belongs to the radical SAM superfamily. MoaA family.</text>
</comment>
<evidence type="ECO:0000256" key="4">
    <source>
        <dbReference type="ARBA" id="ARBA00022723"/>
    </source>
</evidence>
<feature type="binding site" evidence="12">
    <location>
        <position position="31"/>
    </location>
    <ligand>
        <name>S-adenosyl-L-methionine</name>
        <dbReference type="ChEBI" id="CHEBI:59789"/>
    </ligand>
</feature>
<comment type="function">
    <text evidence="12">Catalyzes the cyclization of GTP to (8S)-3',8-cyclo-7,8-dihydroguanosine 5'-triphosphate.</text>
</comment>
<organism evidence="14 15">
    <name type="scientific">Rhodobacter viridis</name>
    <dbReference type="NCBI Taxonomy" id="1054202"/>
    <lineage>
        <taxon>Bacteria</taxon>
        <taxon>Pseudomonadati</taxon>
        <taxon>Pseudomonadota</taxon>
        <taxon>Alphaproteobacteria</taxon>
        <taxon>Rhodobacterales</taxon>
        <taxon>Rhodobacter group</taxon>
        <taxon>Rhodobacter</taxon>
    </lineage>
</organism>
<evidence type="ECO:0000256" key="3">
    <source>
        <dbReference type="ARBA" id="ARBA00022691"/>
    </source>
</evidence>
<dbReference type="PROSITE" id="PS51918">
    <property type="entry name" value="RADICAL_SAM"/>
    <property type="match status" value="1"/>
</dbReference>
<evidence type="ECO:0000259" key="13">
    <source>
        <dbReference type="PROSITE" id="PS51918"/>
    </source>
</evidence>
<feature type="binding site" evidence="12">
    <location>
        <position position="101"/>
    </location>
    <ligand>
        <name>GTP</name>
        <dbReference type="ChEBI" id="CHEBI:37565"/>
    </ligand>
</feature>
<protein>
    <recommendedName>
        <fullName evidence="1 12">GTP 3',8-cyclase</fullName>
        <ecNumber evidence="1 12">4.1.99.22</ecNumber>
    </recommendedName>
    <alternativeName>
        <fullName evidence="12">Molybdenum cofactor biosynthesis protein A</fullName>
    </alternativeName>
</protein>
<feature type="binding site" evidence="12">
    <location>
        <position position="67"/>
    </location>
    <ligand>
        <name>GTP</name>
        <dbReference type="ChEBI" id="CHEBI:37565"/>
    </ligand>
</feature>
<dbReference type="InterPro" id="IPR013785">
    <property type="entry name" value="Aldolase_TIM"/>
</dbReference>
<dbReference type="SFLD" id="SFLDS00029">
    <property type="entry name" value="Radical_SAM"/>
    <property type="match status" value="1"/>
</dbReference>
<dbReference type="InterPro" id="IPR013483">
    <property type="entry name" value="MoaA"/>
</dbReference>
<keyword evidence="7 12" id="KW-0411">Iron-sulfur</keyword>
<evidence type="ECO:0000256" key="8">
    <source>
        <dbReference type="ARBA" id="ARBA00023134"/>
    </source>
</evidence>
<evidence type="ECO:0000256" key="9">
    <source>
        <dbReference type="ARBA" id="ARBA00023150"/>
    </source>
</evidence>
<dbReference type="EMBL" id="QJTK01000003">
    <property type="protein sequence ID" value="PYF10928.1"/>
    <property type="molecule type" value="Genomic_DNA"/>
</dbReference>
<keyword evidence="6 12" id="KW-0408">Iron</keyword>
<dbReference type="PANTHER" id="PTHR22960">
    <property type="entry name" value="MOLYBDOPTERIN COFACTOR SYNTHESIS PROTEIN A"/>
    <property type="match status" value="1"/>
</dbReference>
<evidence type="ECO:0000256" key="6">
    <source>
        <dbReference type="ARBA" id="ARBA00023004"/>
    </source>
</evidence>
<dbReference type="SFLD" id="SFLDG01386">
    <property type="entry name" value="main_SPASM_domain-containing"/>
    <property type="match status" value="1"/>
</dbReference>
<evidence type="ECO:0000313" key="14">
    <source>
        <dbReference type="EMBL" id="PYF10928.1"/>
    </source>
</evidence>
<dbReference type="Pfam" id="PF04055">
    <property type="entry name" value="Radical_SAM"/>
    <property type="match status" value="1"/>
</dbReference>
<feature type="binding site" evidence="12">
    <location>
        <position position="32"/>
    </location>
    <ligand>
        <name>[4Fe-4S] cluster</name>
        <dbReference type="ChEBI" id="CHEBI:49883"/>
        <label>1</label>
        <note>4Fe-4S-S-AdoMet</note>
    </ligand>
</feature>
<dbReference type="InterPro" id="IPR007197">
    <property type="entry name" value="rSAM"/>
</dbReference>
<feature type="binding site" evidence="12">
    <location>
        <position position="262"/>
    </location>
    <ligand>
        <name>[4Fe-4S] cluster</name>
        <dbReference type="ChEBI" id="CHEBI:49883"/>
        <label>2</label>
        <note>4Fe-4S-substrate</note>
    </ligand>
</feature>
<evidence type="ECO:0000313" key="15">
    <source>
        <dbReference type="Proteomes" id="UP000247727"/>
    </source>
</evidence>
<dbReference type="CDD" id="cd21117">
    <property type="entry name" value="Twitch_MoaA"/>
    <property type="match status" value="1"/>
</dbReference>
<evidence type="ECO:0000256" key="5">
    <source>
        <dbReference type="ARBA" id="ARBA00022741"/>
    </source>
</evidence>
<dbReference type="NCBIfam" id="TIGR02666">
    <property type="entry name" value="moaA"/>
    <property type="match status" value="1"/>
</dbReference>
<dbReference type="GO" id="GO:0061799">
    <property type="term" value="F:cyclic pyranopterin monophosphate synthase activity"/>
    <property type="evidence" value="ECO:0007669"/>
    <property type="project" value="TreeGrafter"/>
</dbReference>
<feature type="binding site" evidence="12">
    <location>
        <position position="29"/>
    </location>
    <ligand>
        <name>[4Fe-4S] cluster</name>
        <dbReference type="ChEBI" id="CHEBI:49883"/>
        <label>1</label>
        <note>4Fe-4S-S-AdoMet</note>
    </ligand>
</feature>
<dbReference type="InterPro" id="IPR000385">
    <property type="entry name" value="MoaA_NifB_PqqE_Fe-S-bd_CS"/>
</dbReference>
<evidence type="ECO:0000256" key="10">
    <source>
        <dbReference type="ARBA" id="ARBA00023239"/>
    </source>
</evidence>
<dbReference type="GO" id="GO:0046872">
    <property type="term" value="F:metal ion binding"/>
    <property type="evidence" value="ECO:0007669"/>
    <property type="project" value="UniProtKB-KW"/>
</dbReference>
<dbReference type="RefSeq" id="WP_110804745.1">
    <property type="nucleotide sequence ID" value="NZ_QJTK01000003.1"/>
</dbReference>
<keyword evidence="15" id="KW-1185">Reference proteome</keyword>
<comment type="cofactor">
    <cofactor evidence="12">
        <name>[4Fe-4S] cluster</name>
        <dbReference type="ChEBI" id="CHEBI:49883"/>
    </cofactor>
    <text evidence="12">Binds 2 [4Fe-4S] clusters. Binds 1 [4Fe-4S] cluster coordinated with 3 cysteines and an exchangeable S-adenosyl-L-methionine and 1 [4Fe-4S] cluster coordinated with 3 cysteines and the GTP-derived substrate.</text>
</comment>
<dbReference type="Pfam" id="PF06463">
    <property type="entry name" value="Mob_synth_C"/>
    <property type="match status" value="1"/>
</dbReference>
<proteinExistence type="inferred from homology"/>
<dbReference type="AlphaFoldDB" id="A0A318U4U0"/>
<keyword evidence="2 12" id="KW-0004">4Fe-4S</keyword>
<evidence type="ECO:0000256" key="7">
    <source>
        <dbReference type="ARBA" id="ARBA00023014"/>
    </source>
</evidence>
<dbReference type="OrthoDB" id="9763993at2"/>
<comment type="subunit">
    <text evidence="12">Monomer and homodimer.</text>
</comment>
<dbReference type="EC" id="4.1.99.22" evidence="1 12"/>
<evidence type="ECO:0000256" key="12">
    <source>
        <dbReference type="HAMAP-Rule" id="MF_01225"/>
    </source>
</evidence>
<dbReference type="GO" id="GO:0006777">
    <property type="term" value="P:Mo-molybdopterin cofactor biosynthetic process"/>
    <property type="evidence" value="ECO:0007669"/>
    <property type="project" value="UniProtKB-UniRule"/>
</dbReference>
<dbReference type="PANTHER" id="PTHR22960:SF0">
    <property type="entry name" value="MOLYBDENUM COFACTOR BIOSYNTHESIS PROTEIN 1"/>
    <property type="match status" value="1"/>
</dbReference>
<dbReference type="HAMAP" id="MF_01225_B">
    <property type="entry name" value="MoaA_B"/>
    <property type="match status" value="1"/>
</dbReference>
<dbReference type="GO" id="GO:0061798">
    <property type="term" value="F:GTP 3',8'-cyclase activity"/>
    <property type="evidence" value="ECO:0007669"/>
    <property type="project" value="UniProtKB-UniRule"/>
</dbReference>
<feature type="binding site" evidence="12">
    <location>
        <position position="161"/>
    </location>
    <ligand>
        <name>GTP</name>
        <dbReference type="ChEBI" id="CHEBI:37565"/>
    </ligand>
</feature>
<dbReference type="SFLD" id="SFLDG01383">
    <property type="entry name" value="cyclic_pyranopterin_phosphate"/>
    <property type="match status" value="1"/>
</dbReference>
<dbReference type="PROSITE" id="PS01305">
    <property type="entry name" value="MOAA_NIFB_PQQE"/>
    <property type="match status" value="1"/>
</dbReference>
<dbReference type="SUPFAM" id="SSF102114">
    <property type="entry name" value="Radical SAM enzymes"/>
    <property type="match status" value="1"/>
</dbReference>
<feature type="binding site" evidence="12">
    <location>
        <position position="125"/>
    </location>
    <ligand>
        <name>S-adenosyl-L-methionine</name>
        <dbReference type="ChEBI" id="CHEBI:59789"/>
    </ligand>
</feature>
<dbReference type="Proteomes" id="UP000247727">
    <property type="component" value="Unassembled WGS sequence"/>
</dbReference>
<comment type="caution">
    <text evidence="14">The sequence shown here is derived from an EMBL/GenBank/DDBJ whole genome shotgun (WGS) entry which is preliminary data.</text>
</comment>
<keyword evidence="5 12" id="KW-0547">Nucleotide-binding</keyword>
<dbReference type="SMART" id="SM00729">
    <property type="entry name" value="Elp3"/>
    <property type="match status" value="1"/>
</dbReference>
<feature type="domain" description="Radical SAM core" evidence="13">
    <location>
        <begin position="9"/>
        <end position="235"/>
    </location>
</feature>